<keyword evidence="3" id="KW-0853">WD repeat</keyword>
<dbReference type="SMART" id="SM00178">
    <property type="entry name" value="SAR"/>
    <property type="match status" value="1"/>
</dbReference>
<dbReference type="Pfam" id="PF00400">
    <property type="entry name" value="WD40"/>
    <property type="match status" value="1"/>
</dbReference>
<evidence type="ECO:0000256" key="2">
    <source>
        <dbReference type="ARBA" id="ARBA00023134"/>
    </source>
</evidence>
<dbReference type="InterPro" id="IPR024156">
    <property type="entry name" value="Small_GTPase_ARF"/>
</dbReference>
<dbReference type="SUPFAM" id="SSF50978">
    <property type="entry name" value="WD40 repeat-like"/>
    <property type="match status" value="1"/>
</dbReference>
<accession>A0ABQ0LS11</accession>
<evidence type="ECO:0000256" key="3">
    <source>
        <dbReference type="PROSITE-ProRule" id="PRU00221"/>
    </source>
</evidence>
<dbReference type="Gene3D" id="2.130.10.10">
    <property type="entry name" value="YVTN repeat-like/Quinoprotein amine dehydrogenase"/>
    <property type="match status" value="2"/>
</dbReference>
<reference evidence="6" key="1">
    <citation type="submission" date="2014-09" db="EMBL/GenBank/DDBJ databases">
        <title>Genome sequence of the luminous mushroom Mycena chlorophos for searching fungal bioluminescence genes.</title>
        <authorList>
            <person name="Tanaka Y."/>
            <person name="Kasuga D."/>
            <person name="Oba Y."/>
            <person name="Hase S."/>
            <person name="Sato K."/>
            <person name="Oba Y."/>
            <person name="Sakakibara Y."/>
        </authorList>
    </citation>
    <scope>NUCLEOTIDE SEQUENCE</scope>
</reference>
<dbReference type="PROSITE" id="PS50082">
    <property type="entry name" value="WD_REPEATS_2"/>
    <property type="match status" value="1"/>
</dbReference>
<feature type="domain" description="Anaphase-promoting complex subunit 4-like WD40" evidence="5">
    <location>
        <begin position="112"/>
        <end position="198"/>
    </location>
</feature>
<dbReference type="InterPro" id="IPR027417">
    <property type="entry name" value="P-loop_NTPase"/>
</dbReference>
<dbReference type="PANTHER" id="PTHR11711">
    <property type="entry name" value="ADP RIBOSYLATION FACTOR-RELATED"/>
    <property type="match status" value="1"/>
</dbReference>
<dbReference type="EMBL" id="DF848493">
    <property type="protein sequence ID" value="GAT53909.1"/>
    <property type="molecule type" value="Genomic_DNA"/>
</dbReference>
<feature type="repeat" description="WD" evidence="3">
    <location>
        <begin position="143"/>
        <end position="184"/>
    </location>
</feature>
<evidence type="ECO:0000256" key="4">
    <source>
        <dbReference type="SAM" id="MobiDB-lite"/>
    </source>
</evidence>
<evidence type="ECO:0000313" key="6">
    <source>
        <dbReference type="EMBL" id="GAT53909.1"/>
    </source>
</evidence>
<dbReference type="InterPro" id="IPR005225">
    <property type="entry name" value="Small_GTP-bd"/>
</dbReference>
<keyword evidence="1" id="KW-0547">Nucleotide-binding</keyword>
<protein>
    <submittedName>
        <fullName evidence="6">Small monomeric GTPase</fullName>
    </submittedName>
</protein>
<dbReference type="InterPro" id="IPR001680">
    <property type="entry name" value="WD40_rpt"/>
</dbReference>
<dbReference type="Proteomes" id="UP000815677">
    <property type="component" value="Unassembled WGS sequence"/>
</dbReference>
<dbReference type="PROSITE" id="PS51417">
    <property type="entry name" value="ARF"/>
    <property type="match status" value="1"/>
</dbReference>
<dbReference type="NCBIfam" id="TIGR00231">
    <property type="entry name" value="small_GTP"/>
    <property type="match status" value="1"/>
</dbReference>
<proteinExistence type="predicted"/>
<dbReference type="Pfam" id="PF00025">
    <property type="entry name" value="Arf"/>
    <property type="match status" value="2"/>
</dbReference>
<dbReference type="PRINTS" id="PR00449">
    <property type="entry name" value="RASTRNSFRMNG"/>
</dbReference>
<dbReference type="Gene3D" id="3.40.50.300">
    <property type="entry name" value="P-loop containing nucleotide triphosphate hydrolases"/>
    <property type="match status" value="2"/>
</dbReference>
<dbReference type="SUPFAM" id="SSF52540">
    <property type="entry name" value="P-loop containing nucleoside triphosphate hydrolases"/>
    <property type="match status" value="1"/>
</dbReference>
<organism evidence="6 7">
    <name type="scientific">Mycena chlorophos</name>
    <name type="common">Agaric fungus</name>
    <name type="synonym">Agaricus chlorophos</name>
    <dbReference type="NCBI Taxonomy" id="658473"/>
    <lineage>
        <taxon>Eukaryota</taxon>
        <taxon>Fungi</taxon>
        <taxon>Dikarya</taxon>
        <taxon>Basidiomycota</taxon>
        <taxon>Agaricomycotina</taxon>
        <taxon>Agaricomycetes</taxon>
        <taxon>Agaricomycetidae</taxon>
        <taxon>Agaricales</taxon>
        <taxon>Marasmiineae</taxon>
        <taxon>Mycenaceae</taxon>
        <taxon>Mycena</taxon>
    </lineage>
</organism>
<name>A0ABQ0LS11_MYCCL</name>
<dbReference type="InterPro" id="IPR024977">
    <property type="entry name" value="Apc4-like_WD40_dom"/>
</dbReference>
<feature type="region of interest" description="Disordered" evidence="4">
    <location>
        <begin position="1"/>
        <end position="72"/>
    </location>
</feature>
<dbReference type="SMART" id="SM00177">
    <property type="entry name" value="ARF"/>
    <property type="match status" value="1"/>
</dbReference>
<gene>
    <name evidence="6" type="ORF">MCHLO_10809</name>
</gene>
<dbReference type="Pfam" id="PF12894">
    <property type="entry name" value="ANAPC4_WD40"/>
    <property type="match status" value="1"/>
</dbReference>
<dbReference type="InterPro" id="IPR036322">
    <property type="entry name" value="WD40_repeat_dom_sf"/>
</dbReference>
<evidence type="ECO:0000259" key="5">
    <source>
        <dbReference type="Pfam" id="PF12894"/>
    </source>
</evidence>
<dbReference type="SMART" id="SM00320">
    <property type="entry name" value="WD40"/>
    <property type="match status" value="4"/>
</dbReference>
<keyword evidence="7" id="KW-1185">Reference proteome</keyword>
<dbReference type="CDD" id="cd04151">
    <property type="entry name" value="Arl1"/>
    <property type="match status" value="1"/>
</dbReference>
<dbReference type="InterPro" id="IPR015943">
    <property type="entry name" value="WD40/YVTN_repeat-like_dom_sf"/>
</dbReference>
<keyword evidence="2" id="KW-0342">GTP-binding</keyword>
<evidence type="ECO:0000256" key="1">
    <source>
        <dbReference type="ARBA" id="ARBA00022741"/>
    </source>
</evidence>
<dbReference type="InterPro" id="IPR006689">
    <property type="entry name" value="Small_GTPase_ARF/SAR"/>
</dbReference>
<feature type="compositionally biased region" description="Polar residues" evidence="4">
    <location>
        <begin position="7"/>
        <end position="23"/>
    </location>
</feature>
<evidence type="ECO:0000313" key="7">
    <source>
        <dbReference type="Proteomes" id="UP000815677"/>
    </source>
</evidence>
<sequence length="640" mass="70573">MPRNALDETTNLQLHTPLTSWLKNSKRPAEQAPPSSPPRKRVKLDLRISDEFESDSDDDGKPPPRCHRRGNPRLTSIASHVFRCESVLDEPYFAPPYACCYSKGARSGATPSLLAIATEQGTVHIVDTQQRCAWDPEPVRITMQPHENGIFDVKWNAADALIATGSGDQTVGLCDVATATPIQTLRGHSSTIKCLAWDISHPDLLSSGGREGKICIFDVRVGGHPVQTILAAHEEFTASGKRKQVKGKQTPRSVTGLVYSDVNPFELITSGSADAMLRCWDMRLTKSAKPKEPPCMLFSPLDPTMQTARRPRGIVSLAQGSGPSTGLLFALASDARIYIYDRDSLGSFGHTYTHSRLRTSFYVGLDVSPCGRWLATGGAGVPGAVWRVWWGELECEWDAWELLGRRSGSDMAAEFKQRMMSLVSRISLSSSTTMGLSISSLFSSLSSLVRWSKDQEVRILMLGLDSAGKTTILYRLQIGEVVSTIPTIGFNVETVETTYFRANQMPAIGFNVETVEYKNIKFQVWDLGGQSSIRPYWRCYFPNTSSIIYVIDSSDHTRLTTSRTELLTMLSEEELKGVPLLVFCNKQDVEGALKPEEISEQLGLAGGEKTRPWSVRGSCATKGEGLEEGLDWLVNAIQKK</sequence>